<name>A0ABZ1UAF8_9ACTN</name>
<organism evidence="2 3">
    <name type="scientific">Kitasatospora purpeofusca</name>
    <dbReference type="NCBI Taxonomy" id="67352"/>
    <lineage>
        <taxon>Bacteria</taxon>
        <taxon>Bacillati</taxon>
        <taxon>Actinomycetota</taxon>
        <taxon>Actinomycetes</taxon>
        <taxon>Kitasatosporales</taxon>
        <taxon>Streptomycetaceae</taxon>
        <taxon>Kitasatospora</taxon>
    </lineage>
</organism>
<protein>
    <recommendedName>
        <fullName evidence="1">NTP pyrophosphohydrolase MazG-like domain-containing protein</fullName>
    </recommendedName>
</protein>
<dbReference type="SUPFAM" id="SSF101386">
    <property type="entry name" value="all-alpha NTP pyrophosphatases"/>
    <property type="match status" value="1"/>
</dbReference>
<dbReference type="Proteomes" id="UP001432222">
    <property type="component" value="Chromosome"/>
</dbReference>
<evidence type="ECO:0000313" key="2">
    <source>
        <dbReference type="EMBL" id="WUQ88083.1"/>
    </source>
</evidence>
<accession>A0ABZ1UAF8</accession>
<evidence type="ECO:0000313" key="3">
    <source>
        <dbReference type="Proteomes" id="UP001432222"/>
    </source>
</evidence>
<keyword evidence="3" id="KW-1185">Reference proteome</keyword>
<dbReference type="EMBL" id="CP108110">
    <property type="protein sequence ID" value="WUQ88083.1"/>
    <property type="molecule type" value="Genomic_DNA"/>
</dbReference>
<dbReference type="PANTHER" id="PTHR42702">
    <property type="entry name" value="NUCLEOTIDE PYROPHOSPHOHYDROLASE"/>
    <property type="match status" value="1"/>
</dbReference>
<dbReference type="Pfam" id="PF03819">
    <property type="entry name" value="MazG"/>
    <property type="match status" value="1"/>
</dbReference>
<dbReference type="RefSeq" id="WP_328958634.1">
    <property type="nucleotide sequence ID" value="NZ_CP108110.1"/>
</dbReference>
<dbReference type="PANTHER" id="PTHR42702:SF1">
    <property type="entry name" value="REGULATORY PROTEIN FOR BETA-LACTAMASE"/>
    <property type="match status" value="1"/>
</dbReference>
<proteinExistence type="predicted"/>
<sequence>MIPLEKNQSLEDIQQYVADMEVERGFSGRPVIEQCLQLGEEVGEVFKAIRKAEGMHLDPSSKVGKVGDELADVLIYVCAIANRMGIDLADALRNKEAVNETRTWVSA</sequence>
<reference evidence="2" key="1">
    <citation type="submission" date="2022-10" db="EMBL/GenBank/DDBJ databases">
        <title>The complete genomes of actinobacterial strains from the NBC collection.</title>
        <authorList>
            <person name="Joergensen T.S."/>
            <person name="Alvarez Arevalo M."/>
            <person name="Sterndorff E.B."/>
            <person name="Faurdal D."/>
            <person name="Vuksanovic O."/>
            <person name="Mourched A.-S."/>
            <person name="Charusanti P."/>
            <person name="Shaw S."/>
            <person name="Blin K."/>
            <person name="Weber T."/>
        </authorList>
    </citation>
    <scope>NUCLEOTIDE SEQUENCE</scope>
    <source>
        <strain evidence="2">NBC_00222</strain>
    </source>
</reference>
<dbReference type="InterPro" id="IPR004518">
    <property type="entry name" value="MazG-like_dom"/>
</dbReference>
<feature type="domain" description="NTP pyrophosphohydrolase MazG-like" evidence="1">
    <location>
        <begin position="37"/>
        <end position="93"/>
    </location>
</feature>
<gene>
    <name evidence="2" type="ORF">OHA16_36910</name>
</gene>
<dbReference type="Gene3D" id="1.10.287.1080">
    <property type="entry name" value="MazG-like"/>
    <property type="match status" value="1"/>
</dbReference>
<evidence type="ECO:0000259" key="1">
    <source>
        <dbReference type="Pfam" id="PF03819"/>
    </source>
</evidence>